<dbReference type="AlphaFoldDB" id="A0A0B7H301"/>
<gene>
    <name evidence="2" type="ORF">FUT82_15920</name>
    <name evidence="1" type="ORF">TPHV1_80099</name>
</gene>
<evidence type="ECO:0000313" key="2">
    <source>
        <dbReference type="EMBL" id="QEJ99329.1"/>
    </source>
</evidence>
<dbReference type="Proteomes" id="UP000323594">
    <property type="component" value="Chromosome"/>
</dbReference>
<evidence type="ECO:0000313" key="3">
    <source>
        <dbReference type="Proteomes" id="UP000042527"/>
    </source>
</evidence>
<reference evidence="3" key="2">
    <citation type="submission" date="2015-01" db="EMBL/GenBank/DDBJ databases">
        <authorList>
            <person name="Manzoor Shahid"/>
            <person name="Zubair Saima"/>
        </authorList>
    </citation>
    <scope>NUCLEOTIDE SEQUENCE [LARGE SCALE GENOMIC DNA]</scope>
    <source>
        <strain evidence="3">V1</strain>
    </source>
</reference>
<dbReference type="RefSeq" id="WP_044635051.1">
    <property type="nucleotide sequence ID" value="NZ_CDNC01000050.1"/>
</dbReference>
<accession>A0A0B7H301</accession>
<evidence type="ECO:0000313" key="1">
    <source>
        <dbReference type="EMBL" id="CEM63346.1"/>
    </source>
</evidence>
<dbReference type="Proteomes" id="UP000042527">
    <property type="component" value="Unassembled WGS sequence"/>
</dbReference>
<dbReference type="EMBL" id="CDNC01000050">
    <property type="protein sequence ID" value="CEM63346.1"/>
    <property type="molecule type" value="Genomic_DNA"/>
</dbReference>
<keyword evidence="3" id="KW-1185">Reference proteome</keyword>
<evidence type="ECO:0000313" key="4">
    <source>
        <dbReference type="Proteomes" id="UP000323594"/>
    </source>
</evidence>
<reference evidence="1" key="1">
    <citation type="submission" date="2015-01" db="EMBL/GenBank/DDBJ databases">
        <authorList>
            <person name="Xiang T."/>
            <person name="Song Y."/>
            <person name="Huang L."/>
            <person name="Wang B."/>
            <person name="Wu P."/>
        </authorList>
    </citation>
    <scope>NUCLEOTIDE SEQUENCE [LARGE SCALE GENOMIC DNA]</scope>
    <source>
        <strain evidence="1">V1</strain>
    </source>
</reference>
<dbReference type="EMBL" id="CP042817">
    <property type="protein sequence ID" value="QEJ99329.1"/>
    <property type="molecule type" value="Genomic_DNA"/>
</dbReference>
<sequence length="240" mass="27296">MSSKKEYADFPLDPHKKKMLAVNIKTLFRILTFTTLVFLIASLDMIFAVRAAKTKLLSAWMQEKNLMAASEELRQSSEDLTRLCRVFAANEARKYEDEYLAILNWRNGKTARPAKAANSLYAGKTISQYDVFKELGCTKDELALLTAATKLSDVLALREAQAMETIKQKKYVSGPAAIFDGERYDDFAVRILHDEEYHNQVTKIMQLIDEFCMLLADRTHAVISATNRMADTYLFLTVVL</sequence>
<name>A0A0B7H301_TREPH</name>
<protein>
    <submittedName>
        <fullName evidence="1">HAMP domain protein</fullName>
    </submittedName>
</protein>
<reference evidence="2 4" key="3">
    <citation type="submission" date="2019-08" db="EMBL/GenBank/DDBJ databases">
        <authorList>
            <person name="Kuhnert P."/>
        </authorList>
    </citation>
    <scope>NUCLEOTIDE SEQUENCE [LARGE SCALE GENOMIC DNA]</scope>
    <source>
        <strain evidence="2 4">B36.5</strain>
    </source>
</reference>
<organism evidence="1 3">
    <name type="scientific">Treponema phagedenis</name>
    <dbReference type="NCBI Taxonomy" id="162"/>
    <lineage>
        <taxon>Bacteria</taxon>
        <taxon>Pseudomonadati</taxon>
        <taxon>Spirochaetota</taxon>
        <taxon>Spirochaetia</taxon>
        <taxon>Spirochaetales</taxon>
        <taxon>Treponemataceae</taxon>
        <taxon>Treponema</taxon>
    </lineage>
</organism>
<proteinExistence type="predicted"/>
<dbReference type="OrthoDB" id="2489132at2"/>